<dbReference type="Gene3D" id="3.40.30.10">
    <property type="entry name" value="Glutaredoxin"/>
    <property type="match status" value="1"/>
</dbReference>
<proteinExistence type="predicted"/>
<evidence type="ECO:0000313" key="3">
    <source>
        <dbReference type="Proteomes" id="UP000256650"/>
    </source>
</evidence>
<organism evidence="2 3">
    <name type="scientific">Helicobacter ganmani</name>
    <dbReference type="NCBI Taxonomy" id="60246"/>
    <lineage>
        <taxon>Bacteria</taxon>
        <taxon>Pseudomonadati</taxon>
        <taxon>Campylobacterota</taxon>
        <taxon>Epsilonproteobacteria</taxon>
        <taxon>Campylobacterales</taxon>
        <taxon>Helicobacteraceae</taxon>
        <taxon>Helicobacter</taxon>
    </lineage>
</organism>
<feature type="signal peptide" evidence="1">
    <location>
        <begin position="1"/>
        <end position="20"/>
    </location>
</feature>
<keyword evidence="2" id="KW-0560">Oxidoreductase</keyword>
<name>A0A3D8IBH3_9HELI</name>
<feature type="chain" id="PRO_5017766512" evidence="1">
    <location>
        <begin position="21"/>
        <end position="246"/>
    </location>
</feature>
<gene>
    <name evidence="2" type="ORF">CQA43_07185</name>
</gene>
<dbReference type="SUPFAM" id="SSF52833">
    <property type="entry name" value="Thioredoxin-like"/>
    <property type="match status" value="1"/>
</dbReference>
<accession>A0A3D8IBH3</accession>
<comment type="caution">
    <text evidence="2">The sequence shown here is derived from an EMBL/GenBank/DDBJ whole genome shotgun (WGS) entry which is preliminary data.</text>
</comment>
<sequence>MQKTILNTAMIVGLASFANAGFEENFTKSVQGFAGVEVKVQLKKPLKSFKNQYFVIGRTQGGDIFPALVSQEGSYFVALSNMMNLDKEDSKMIMEELRKAENAKEKKDTAALNALFSGFNQEDFIYLRGTGKNLPTHIVVTDPDCPYCRKQLEEIESELKEANLKLIFAPVHQKEAFIKAQLAMNQTAKLKADDTKGKIKILRKFYQDRKLSKEEMATDFTQVRKNTDKIFASKVIRGVPFVFEQK</sequence>
<keyword evidence="2" id="KW-0575">Peroxidase</keyword>
<protein>
    <submittedName>
        <fullName evidence="2">Thiol peroxidase</fullName>
    </submittedName>
</protein>
<dbReference type="Proteomes" id="UP000256650">
    <property type="component" value="Unassembled WGS sequence"/>
</dbReference>
<keyword evidence="3" id="KW-1185">Reference proteome</keyword>
<dbReference type="AlphaFoldDB" id="A0A3D8IBH3"/>
<reference evidence="2 3" key="1">
    <citation type="submission" date="2018-04" db="EMBL/GenBank/DDBJ databases">
        <title>Novel Campyloabacter and Helicobacter Species and Strains.</title>
        <authorList>
            <person name="Mannion A.J."/>
            <person name="Shen Z."/>
            <person name="Fox J.G."/>
        </authorList>
    </citation>
    <scope>NUCLEOTIDE SEQUENCE [LARGE SCALE GENOMIC DNA]</scope>
    <source>
        <strain evidence="2 3">MIT 99-5101</strain>
    </source>
</reference>
<dbReference type="OrthoDB" id="9800545at2"/>
<dbReference type="InterPro" id="IPR036249">
    <property type="entry name" value="Thioredoxin-like_sf"/>
</dbReference>
<evidence type="ECO:0000313" key="2">
    <source>
        <dbReference type="EMBL" id="RDU62395.1"/>
    </source>
</evidence>
<keyword evidence="1" id="KW-0732">Signal</keyword>
<dbReference type="Gene3D" id="3.10.450.520">
    <property type="match status" value="1"/>
</dbReference>
<dbReference type="EMBL" id="NXLS01000007">
    <property type="protein sequence ID" value="RDU62395.1"/>
    <property type="molecule type" value="Genomic_DNA"/>
</dbReference>
<evidence type="ECO:0000256" key="1">
    <source>
        <dbReference type="SAM" id="SignalP"/>
    </source>
</evidence>
<dbReference type="GO" id="GO:0004601">
    <property type="term" value="F:peroxidase activity"/>
    <property type="evidence" value="ECO:0007669"/>
    <property type="project" value="UniProtKB-KW"/>
</dbReference>